<dbReference type="RefSeq" id="XP_016639326.1">
    <property type="nucleotide sequence ID" value="XM_016790816.1"/>
</dbReference>
<evidence type="ECO:0000256" key="6">
    <source>
        <dbReference type="SAM" id="Phobius"/>
    </source>
</evidence>
<gene>
    <name evidence="7" type="ORF">SAPIO_CDS9405</name>
</gene>
<evidence type="ECO:0000313" key="8">
    <source>
        <dbReference type="Proteomes" id="UP000028545"/>
    </source>
</evidence>
<protein>
    <recommendedName>
        <fullName evidence="9">AoPex11B-like protein</fullName>
    </recommendedName>
</protein>
<dbReference type="GO" id="GO:0016559">
    <property type="term" value="P:peroxisome fission"/>
    <property type="evidence" value="ECO:0007669"/>
    <property type="project" value="InterPro"/>
</dbReference>
<organism evidence="7 8">
    <name type="scientific">Pseudallescheria apiosperma</name>
    <name type="common">Scedosporium apiospermum</name>
    <dbReference type="NCBI Taxonomy" id="563466"/>
    <lineage>
        <taxon>Eukaryota</taxon>
        <taxon>Fungi</taxon>
        <taxon>Dikarya</taxon>
        <taxon>Ascomycota</taxon>
        <taxon>Pezizomycotina</taxon>
        <taxon>Sordariomycetes</taxon>
        <taxon>Hypocreomycetidae</taxon>
        <taxon>Microascales</taxon>
        <taxon>Microascaceae</taxon>
        <taxon>Scedosporium</taxon>
    </lineage>
</organism>
<feature type="coiled-coil region" evidence="5">
    <location>
        <begin position="171"/>
        <end position="209"/>
    </location>
</feature>
<dbReference type="InterPro" id="IPR008733">
    <property type="entry name" value="PEX11"/>
</dbReference>
<keyword evidence="2 6" id="KW-0472">Membrane</keyword>
<feature type="transmembrane region" description="Helical" evidence="6">
    <location>
        <begin position="136"/>
        <end position="159"/>
    </location>
</feature>
<sequence length="265" mass="28982">MSVYEQFALFGVDSFGLERFLRFVQAACQIAANTALTISLTPIPVAELLTLGATVNLTRRFIRLWRFLDCFSTAQALYNAGAGGSTPTLELWLDILRMSLLGMYGLLESITIPDLAGVTGFGPQMTKAINLEAQRFWFMALVCGILAGISRLASLYAFAPVPPSGEVYGLVEDEKSGAKQEKDEVKRKKEEAEKEKARTAAKKNALVRKLAVDTLDLCLPTAALRWAVLDPAVVGWAMLVSTLLSGYDVWLRCGVQLRKAKATKV</sequence>
<evidence type="ECO:0000256" key="5">
    <source>
        <dbReference type="SAM" id="Coils"/>
    </source>
</evidence>
<comment type="caution">
    <text evidence="7">The sequence shown here is derived from an EMBL/GenBank/DDBJ whole genome shotgun (WGS) entry which is preliminary data.</text>
</comment>
<dbReference type="VEuPathDB" id="FungiDB:SAPIO_CDS9405"/>
<dbReference type="HOGENOM" id="CLU_049216_1_0_1"/>
<evidence type="ECO:0008006" key="9">
    <source>
        <dbReference type="Google" id="ProtNLM"/>
    </source>
</evidence>
<keyword evidence="8" id="KW-1185">Reference proteome</keyword>
<keyword evidence="5" id="KW-0175">Coiled coil</keyword>
<accession>A0A084FWR5</accession>
<evidence type="ECO:0000256" key="4">
    <source>
        <dbReference type="ARBA" id="ARBA00046271"/>
    </source>
</evidence>
<dbReference type="Pfam" id="PF05648">
    <property type="entry name" value="PEX11"/>
    <property type="match status" value="1"/>
</dbReference>
<dbReference type="KEGG" id="sapo:SAPIO_CDS9405"/>
<comment type="subcellular location">
    <subcellularLocation>
        <location evidence="4">Peroxisome membrane</location>
    </subcellularLocation>
</comment>
<keyword evidence="6" id="KW-0812">Transmembrane</keyword>
<keyword evidence="3" id="KW-0576">Peroxisome</keyword>
<name>A0A084FWR5_PSEDA</name>
<dbReference type="EMBL" id="JOWA01000143">
    <property type="protein sequence ID" value="KEZ39527.1"/>
    <property type="molecule type" value="Genomic_DNA"/>
</dbReference>
<evidence type="ECO:0000256" key="1">
    <source>
        <dbReference type="ARBA" id="ARBA00022593"/>
    </source>
</evidence>
<keyword evidence="1" id="KW-0962">Peroxisome biogenesis</keyword>
<evidence type="ECO:0000313" key="7">
    <source>
        <dbReference type="EMBL" id="KEZ39527.1"/>
    </source>
</evidence>
<dbReference type="AlphaFoldDB" id="A0A084FWR5"/>
<feature type="transmembrane region" description="Helical" evidence="6">
    <location>
        <begin position="233"/>
        <end position="251"/>
    </location>
</feature>
<dbReference type="Proteomes" id="UP000028545">
    <property type="component" value="Unassembled WGS sequence"/>
</dbReference>
<evidence type="ECO:0000256" key="3">
    <source>
        <dbReference type="ARBA" id="ARBA00023140"/>
    </source>
</evidence>
<dbReference type="GO" id="GO:0005778">
    <property type="term" value="C:peroxisomal membrane"/>
    <property type="evidence" value="ECO:0007669"/>
    <property type="project" value="UniProtKB-SubCell"/>
</dbReference>
<dbReference type="PANTHER" id="PTHR12652:SF23">
    <property type="entry name" value="MICROBODY (PEROXISOME) PROLIFERATION PROTEIN PEROXIN 11B (EUROFUNG)"/>
    <property type="match status" value="1"/>
</dbReference>
<reference evidence="7 8" key="1">
    <citation type="journal article" date="2014" name="Genome Announc.">
        <title>Draft genome sequence of the pathogenic fungus Scedosporium apiospermum.</title>
        <authorList>
            <person name="Vandeputte P."/>
            <person name="Ghamrawi S."/>
            <person name="Rechenmann M."/>
            <person name="Iltis A."/>
            <person name="Giraud S."/>
            <person name="Fleury M."/>
            <person name="Thornton C."/>
            <person name="Delhaes L."/>
            <person name="Meyer W."/>
            <person name="Papon N."/>
            <person name="Bouchara J.P."/>
        </authorList>
    </citation>
    <scope>NUCLEOTIDE SEQUENCE [LARGE SCALE GENOMIC DNA]</scope>
    <source>
        <strain evidence="7 8">IHEM 14462</strain>
    </source>
</reference>
<keyword evidence="6" id="KW-1133">Transmembrane helix</keyword>
<dbReference type="GeneID" id="27728477"/>
<evidence type="ECO:0000256" key="2">
    <source>
        <dbReference type="ARBA" id="ARBA00023136"/>
    </source>
</evidence>
<dbReference type="OrthoDB" id="3636394at2759"/>
<dbReference type="OMA" id="MFFTTFT"/>
<dbReference type="PANTHER" id="PTHR12652">
    <property type="entry name" value="PEROXISOMAL BIOGENESIS FACTOR 11"/>
    <property type="match status" value="1"/>
</dbReference>
<proteinExistence type="predicted"/>